<protein>
    <submittedName>
        <fullName evidence="1">Uncharacterized protein</fullName>
    </submittedName>
</protein>
<sequence>MVAIKPVKQNSANSILQSKLNPQKEYTFQDIKNILVASFDEINDNQCAGLIHRAHSKVEGVLVKKEKLYRLRATADSTNEEDGLSLAKSILKDALREIEQIPNSHIKNVDQFNELTKLKEDVGKIIES</sequence>
<dbReference type="EMBL" id="JBBKAR010000007">
    <property type="protein sequence ID" value="MEJ8302886.1"/>
    <property type="molecule type" value="Genomic_DNA"/>
</dbReference>
<reference evidence="1" key="1">
    <citation type="submission" date="2024-03" db="EMBL/GenBank/DDBJ databases">
        <title>Whole genome sequecning of epiphytes from Marcgravia umbellata leaves.</title>
        <authorList>
            <person name="Kumar G."/>
            <person name="Savka M.A."/>
        </authorList>
    </citation>
    <scope>NUCLEOTIDE SEQUENCE</scope>
    <source>
        <strain evidence="1">RIT_BL5</strain>
    </source>
</reference>
<dbReference type="Proteomes" id="UP001380953">
    <property type="component" value="Unassembled WGS sequence"/>
</dbReference>
<gene>
    <name evidence="1" type="ORF">WKI47_03045</name>
</gene>
<accession>A0ACC6P7J4</accession>
<organism evidence="1 2">
    <name type="scientific">Saccharibacillus sacchari</name>
    <dbReference type="NCBI Taxonomy" id="456493"/>
    <lineage>
        <taxon>Bacteria</taxon>
        <taxon>Bacillati</taxon>
        <taxon>Bacillota</taxon>
        <taxon>Bacilli</taxon>
        <taxon>Bacillales</taxon>
        <taxon>Paenibacillaceae</taxon>
        <taxon>Saccharibacillus</taxon>
    </lineage>
</organism>
<proteinExistence type="predicted"/>
<keyword evidence="2" id="KW-1185">Reference proteome</keyword>
<comment type="caution">
    <text evidence="1">The sequence shown here is derived from an EMBL/GenBank/DDBJ whole genome shotgun (WGS) entry which is preliminary data.</text>
</comment>
<evidence type="ECO:0000313" key="1">
    <source>
        <dbReference type="EMBL" id="MEJ8302886.1"/>
    </source>
</evidence>
<evidence type="ECO:0000313" key="2">
    <source>
        <dbReference type="Proteomes" id="UP001380953"/>
    </source>
</evidence>
<name>A0ACC6P7J4_9BACL</name>